<feature type="coiled-coil region" evidence="8">
    <location>
        <begin position="109"/>
        <end position="143"/>
    </location>
</feature>
<feature type="compositionally biased region" description="Polar residues" evidence="9">
    <location>
        <begin position="630"/>
        <end position="640"/>
    </location>
</feature>
<feature type="compositionally biased region" description="Basic and acidic residues" evidence="9">
    <location>
        <begin position="700"/>
        <end position="717"/>
    </location>
</feature>
<comment type="caution">
    <text evidence="10">The sequence shown here is derived from an EMBL/GenBank/DDBJ whole genome shotgun (WGS) entry which is preliminary data.</text>
</comment>
<evidence type="ECO:0000256" key="7">
    <source>
        <dbReference type="ARBA" id="ARBA00023273"/>
    </source>
</evidence>
<feature type="region of interest" description="Disordered" evidence="9">
    <location>
        <begin position="290"/>
        <end position="314"/>
    </location>
</feature>
<feature type="region of interest" description="Disordered" evidence="9">
    <location>
        <begin position="1974"/>
        <end position="2000"/>
    </location>
</feature>
<organism evidence="10 12">
    <name type="scientific">Phytophthora infestans</name>
    <name type="common">Potato late blight agent</name>
    <name type="synonym">Botrytis infestans</name>
    <dbReference type="NCBI Taxonomy" id="4787"/>
    <lineage>
        <taxon>Eukaryota</taxon>
        <taxon>Sar</taxon>
        <taxon>Stramenopiles</taxon>
        <taxon>Oomycota</taxon>
        <taxon>Peronosporomycetes</taxon>
        <taxon>Peronosporales</taxon>
        <taxon>Peronosporaceae</taxon>
        <taxon>Phytophthora</taxon>
    </lineage>
</organism>
<proteinExistence type="predicted"/>
<evidence type="ECO:0000256" key="1">
    <source>
        <dbReference type="ARBA" id="ARBA00004120"/>
    </source>
</evidence>
<keyword evidence="3" id="KW-0963">Cytoplasm</keyword>
<sequence>MASPGDADGASIGNKCTRADCTSLREELDLLRGDLLELESENEQLHDQLATLQSDANARELQTRQTLTEKENEIVALNGKVTGLVTQLQQQLELHSEKTTLFAPDKPAVEPVERDFEALKTQNEALETKLKELQYQLEREATAGLKAQRQVAQVAEESKDERSELYTALKENELLRDDAVELQTLVRKMTTQVKEYQVSILSMQDQLEAYRDAVDEQTLEISLLHTKVEELEHEKLSVEAKLIEMDERESDVDALMGDAKAKFEMEKAVLMAELDELKRKLKQQRMLNEQQQQVQESKTVVKDEEEEDAVRGHAGAGMEDLEKQLEMLQELRVRDKSTILELNQRILQQQSDLESLAEHLNVDVVVESAVEAALQAQKAKLESLEHENATLKRRLREQRELAQDLELRQGIVEKQLVEAEEWNAKYEQQAGLEDVVKYQKKLRAQLEQQQKMNVKLRQDLNEQVEAAGRLHVAFERLKADAGKPASFEYDDLAIADHLKGQLAINGAVMRQMEVQIQELEAERLRFLKKLRDQARLAGHKLYEQHGLTTEEWGAVEEFIDRVKQTPEVAKRLLETDCELVGTRDGDQTAQEHQDSIDELERKLDVRCEENAILLKDMEQLQSELEEARSHSSVKAASQPISGPEDTRGELLRALDTAKTKAQRQEGVIYHLRAEIASLRKEREQKDGKKDASSPSAASESYDRTRDASDRKLTEEVHTQSYAGTQTSPVADEKKAQTSTRTQAEDDTGVRLQIEEAMLPRVEKGKETADADNIALVVAKAIETQFALLQAQTGSLLPSKTLATPAKVVTGAKANSPERPLATKSVNPASPVSRTTVDNLAFESEDQMMQQVDLMRELNVCLDELVATEARNEQLQTQLHQHEEVFQSLMDQHTVLYQHFFQMHAQYTNAEIRLRHELEQVAEEKKDYKLKCGRYEAGFHLLGVQNQQSLTLTGDLLISGNEAQLRSEVIELTRKVAAYEVNEARLKRKCHQLHSEWRSSTEHNKLLKREWSEMERTLKYRVLYLETWKQGADEMIERMEKTLEKSVLREFADSQQRTVADVLKKYNALSESYAKIHAKYLEMYDLPAQLSRTRHSLMVLQAEKSARKDARAVDCDPAVLQDRITQLESELQKQMEHVKELEDANCTGLLHSDELVASLSIKTDAGDDTELRSENRLLYERINEVEQLYESLALECAKYKDIASLAASQANTLTKRAAQEQGNREQQEEQLRELMASSEDHAIVGELQHQLMQIKATYQQFLVQYDLVTEAQQQILLKNQRLELEMEKTAQELSATREKSSDRVQTLENAIAQVKERDWTARNTKWEAFRKRLDALESDIQVEQQRRKQLEKDLEDKRGQLPLLDVKQPGNQSEVGRLKSRVDALETRERLLMGQLEAAAKATGSKEREIRLQAELSETKALNEDLMRQVEAIQARVSELLRLNGDLEAEKRELRCKFEDLELDLQDARTGIAGGETRRHDNQRDDSSHSPLMRQKVGLYEKDQAELQQAAQVTIASLKQLVEEKNTLINEYQRKLAVVRASSAQDKAQDRLETTQLNKKLYEENQRMIGQLKEAMSTISSMERSGKSKQALQAAQERHDHVLQEWKQAEIALEGAKQSIRELQMEREVLRNERDLAEARAGEALEEIILLKEKVVECEKLRQKLEHQVAFVKRDVARKEEKLKALRDAIIKLKEEFLKAEDRHAIEIVKAQHAMNQDLSARKRKEKERREEEEDGWKEEKTRLQSQVQMLQEKYALLKKKHEQLSRRKKKVGSEEKEEKDAASEVDVQILKDEVERLKRLVKDKVVSEARAVEELEKKIRILQAQNLALREASTHAPVVPTEVDAKAKREQLESERKLQRRVDILMLRLKEKQADVTSKDSELERCNEHVANLEAELQAQQAKNEKERLAQVATAAPAVSSSVKQQLEEVERQNTFLQETLALKRKEWEDSFTTQMQRYETQLQRLRRRLVQYGIPSTDDDVDDDTKEHEPQTRLRREEQRFLVDQDVREELLALGDEMRSKEQDMVAKDTKLLDLELEIESLRLEYKRLQRNNQQRGKDGSEDTSSKQRRAAKGVAAGRGSSWANQERLELEEVIENMKKVIEKLRAENEKLKKAATKQAAISPERVDAMRRKLKEHKEARERLETQLEKLQLESGELKRDKLKLQQKLRAKASSSSSKSEHNALDLLLKEKDRLLLQSEKELAELRRRVLQLELLLERDANIEDVGQIQHGLEERVKELETQVLELEDENTKLTNELAAFDEDFFEEIEDLKYKYAQAVRDKRKLEKRLSRSAADEASPKSTSSRRSRS</sequence>
<feature type="coiled-coil region" evidence="8">
    <location>
        <begin position="21"/>
        <end position="55"/>
    </location>
</feature>
<feature type="region of interest" description="Disordered" evidence="9">
    <location>
        <begin position="2051"/>
        <end position="2083"/>
    </location>
</feature>
<evidence type="ECO:0000313" key="12">
    <source>
        <dbReference type="Proteomes" id="UP000602510"/>
    </source>
</evidence>
<feature type="coiled-coil region" evidence="8">
    <location>
        <begin position="1514"/>
        <end position="1564"/>
    </location>
</feature>
<feature type="coiled-coil region" evidence="8">
    <location>
        <begin position="961"/>
        <end position="988"/>
    </location>
</feature>
<evidence type="ECO:0008006" key="13">
    <source>
        <dbReference type="Google" id="ProtNLM"/>
    </source>
</evidence>
<dbReference type="EMBL" id="JAACNO010002263">
    <property type="protein sequence ID" value="KAF4134602.1"/>
    <property type="molecule type" value="Genomic_DNA"/>
</dbReference>
<evidence type="ECO:0000313" key="11">
    <source>
        <dbReference type="EMBL" id="KAF4134602.1"/>
    </source>
</evidence>
<reference evidence="10" key="1">
    <citation type="submission" date="2020-04" db="EMBL/GenBank/DDBJ databases">
        <title>Hybrid Assembly of Korean Phytophthora infestans isolates.</title>
        <authorList>
            <person name="Prokchorchik M."/>
            <person name="Lee Y."/>
            <person name="Seo J."/>
            <person name="Cho J.-H."/>
            <person name="Park Y.-E."/>
            <person name="Jang D.-C."/>
            <person name="Im J.-S."/>
            <person name="Choi J.-G."/>
            <person name="Park H.-J."/>
            <person name="Lee G.-B."/>
            <person name="Lee Y.-G."/>
            <person name="Hong S.-Y."/>
            <person name="Cho K."/>
            <person name="Sohn K.H."/>
        </authorList>
    </citation>
    <scope>NUCLEOTIDE SEQUENCE</scope>
    <source>
        <strain evidence="10">KR_1_A1</strain>
        <strain evidence="11">KR_2_A2</strain>
    </source>
</reference>
<protein>
    <recommendedName>
        <fullName evidence="13">Centrosome-associated protein</fullName>
    </recommendedName>
</protein>
<evidence type="ECO:0000256" key="8">
    <source>
        <dbReference type="SAM" id="Coils"/>
    </source>
</evidence>
<feature type="compositionally biased region" description="Basic and acidic residues" evidence="9">
    <location>
        <begin position="2057"/>
        <end position="2067"/>
    </location>
</feature>
<feature type="coiled-coil region" evidence="8">
    <location>
        <begin position="857"/>
        <end position="930"/>
    </location>
</feature>
<keyword evidence="4" id="KW-0970">Cilium biogenesis/degradation</keyword>
<dbReference type="PANTHER" id="PTHR18879:SF20">
    <property type="entry name" value="CENTROSOMAL PROTEIN OF 290 KDA"/>
    <property type="match status" value="1"/>
</dbReference>
<feature type="compositionally biased region" description="Basic and acidic residues" evidence="9">
    <location>
        <begin position="1986"/>
        <end position="2000"/>
    </location>
</feature>
<keyword evidence="5 8" id="KW-0175">Coiled coil</keyword>
<feature type="coiled-coil region" evidence="8">
    <location>
        <begin position="1805"/>
        <end position="1969"/>
    </location>
</feature>
<dbReference type="GO" id="GO:0030030">
    <property type="term" value="P:cell projection organization"/>
    <property type="evidence" value="ECO:0007669"/>
    <property type="project" value="UniProtKB-KW"/>
</dbReference>
<evidence type="ECO:0000256" key="4">
    <source>
        <dbReference type="ARBA" id="ARBA00022794"/>
    </source>
</evidence>
<feature type="region of interest" description="Disordered" evidence="9">
    <location>
        <begin position="679"/>
        <end position="750"/>
    </location>
</feature>
<comment type="subcellular location">
    <subcellularLocation>
        <location evidence="1">Cytoplasm</location>
        <location evidence="1">Cytoskeleton</location>
        <location evidence="1">Cilium basal body</location>
    </subcellularLocation>
    <subcellularLocation>
        <location evidence="2">Cytoplasm</location>
        <location evidence="2">Cytoskeleton</location>
        <location evidence="2">Microtubule organizing center</location>
        <location evidence="2">Centrosome</location>
    </subcellularLocation>
</comment>
<dbReference type="Proteomes" id="UP000602510">
    <property type="component" value="Unassembled WGS sequence"/>
</dbReference>
<dbReference type="PANTHER" id="PTHR18879">
    <property type="entry name" value="CENTROSOMAL PROTEIN OF 290 KDA"/>
    <property type="match status" value="1"/>
</dbReference>
<feature type="region of interest" description="Disordered" evidence="9">
    <location>
        <begin position="1718"/>
        <end position="1742"/>
    </location>
</feature>
<name>A0A833S7C7_PHYIN</name>
<feature type="compositionally biased region" description="Basic and acidic residues" evidence="9">
    <location>
        <begin position="2283"/>
        <end position="2300"/>
    </location>
</feature>
<dbReference type="Proteomes" id="UP000704712">
    <property type="component" value="Unassembled WGS sequence"/>
</dbReference>
<evidence type="ECO:0000313" key="10">
    <source>
        <dbReference type="EMBL" id="KAF4035326.1"/>
    </source>
</evidence>
<feature type="coiled-coil region" evidence="8">
    <location>
        <begin position="1271"/>
        <end position="1359"/>
    </location>
</feature>
<keyword evidence="6" id="KW-0206">Cytoskeleton</keyword>
<evidence type="ECO:0000256" key="6">
    <source>
        <dbReference type="ARBA" id="ARBA00023212"/>
    </source>
</evidence>
<evidence type="ECO:0000256" key="9">
    <source>
        <dbReference type="SAM" id="MobiDB-lite"/>
    </source>
</evidence>
<feature type="compositionally biased region" description="Basic and acidic residues" evidence="9">
    <location>
        <begin position="1475"/>
        <end position="1487"/>
    </location>
</feature>
<evidence type="ECO:0000256" key="5">
    <source>
        <dbReference type="ARBA" id="ARBA00023054"/>
    </source>
</evidence>
<dbReference type="EMBL" id="WSZM01000324">
    <property type="protein sequence ID" value="KAF4035326.1"/>
    <property type="molecule type" value="Genomic_DNA"/>
</dbReference>
<feature type="region of interest" description="Disordered" evidence="9">
    <location>
        <begin position="2283"/>
        <end position="2311"/>
    </location>
</feature>
<feature type="compositionally biased region" description="Basic and acidic residues" evidence="9">
    <location>
        <begin position="679"/>
        <end position="691"/>
    </location>
</feature>
<gene>
    <name evidence="10" type="ORF">GN244_ATG12652</name>
    <name evidence="11" type="ORF">GN958_ATG16227</name>
</gene>
<evidence type="ECO:0000256" key="3">
    <source>
        <dbReference type="ARBA" id="ARBA00022490"/>
    </source>
</evidence>
<evidence type="ECO:0000256" key="2">
    <source>
        <dbReference type="ARBA" id="ARBA00004300"/>
    </source>
</evidence>
<feature type="coiled-coil region" evidence="8">
    <location>
        <begin position="439"/>
        <end position="466"/>
    </location>
</feature>
<feature type="coiled-coil region" evidence="8">
    <location>
        <begin position="1181"/>
        <end position="1236"/>
    </location>
</feature>
<feature type="region of interest" description="Disordered" evidence="9">
    <location>
        <begin position="810"/>
        <end position="829"/>
    </location>
</feature>
<accession>A0A833S7C7</accession>
<dbReference type="GO" id="GO:0005813">
    <property type="term" value="C:centrosome"/>
    <property type="evidence" value="ECO:0007669"/>
    <property type="project" value="UniProtKB-SubCell"/>
</dbReference>
<keyword evidence="7" id="KW-0966">Cell projection</keyword>
<feature type="region of interest" description="Disordered" evidence="9">
    <location>
        <begin position="1472"/>
        <end position="1491"/>
    </location>
</feature>
<keyword evidence="12" id="KW-1185">Reference proteome</keyword>
<dbReference type="InterPro" id="IPR026201">
    <property type="entry name" value="Cep290"/>
</dbReference>
<feature type="region of interest" description="Disordered" evidence="9">
    <location>
        <begin position="623"/>
        <end position="646"/>
    </location>
</feature>
<feature type="compositionally biased region" description="Polar residues" evidence="9">
    <location>
        <begin position="718"/>
        <end position="728"/>
    </location>
</feature>
<feature type="coiled-coil region" evidence="8">
    <location>
        <begin position="1408"/>
        <end position="1470"/>
    </location>
</feature>